<comment type="caution">
    <text evidence="2">The sequence shown here is derived from an EMBL/GenBank/DDBJ whole genome shotgun (WGS) entry which is preliminary data.</text>
</comment>
<dbReference type="OrthoDB" id="6622896at2759"/>
<dbReference type="Pfam" id="PF08398">
    <property type="entry name" value="Phospholip_A2_4"/>
    <property type="match status" value="1"/>
</dbReference>
<dbReference type="Proteomes" id="UP000478052">
    <property type="component" value="Unassembled WGS sequence"/>
</dbReference>
<reference evidence="2 3" key="1">
    <citation type="submission" date="2019-08" db="EMBL/GenBank/DDBJ databases">
        <title>Whole genome of Aphis craccivora.</title>
        <authorList>
            <person name="Voronova N.V."/>
            <person name="Shulinski R.S."/>
            <person name="Bandarenka Y.V."/>
            <person name="Zhorov D.G."/>
            <person name="Warner D."/>
        </authorList>
    </citation>
    <scope>NUCLEOTIDE SEQUENCE [LARGE SCALE GENOMIC DNA]</scope>
    <source>
        <strain evidence="2">180601</strain>
        <tissue evidence="2">Whole Body</tissue>
    </source>
</reference>
<protein>
    <recommendedName>
        <fullName evidence="1">Phospholipase A2-like domain-containing protein</fullName>
    </recommendedName>
</protein>
<organism evidence="2 3">
    <name type="scientific">Aphis craccivora</name>
    <name type="common">Cowpea aphid</name>
    <dbReference type="NCBI Taxonomy" id="307492"/>
    <lineage>
        <taxon>Eukaryota</taxon>
        <taxon>Metazoa</taxon>
        <taxon>Ecdysozoa</taxon>
        <taxon>Arthropoda</taxon>
        <taxon>Hexapoda</taxon>
        <taxon>Insecta</taxon>
        <taxon>Pterygota</taxon>
        <taxon>Neoptera</taxon>
        <taxon>Paraneoptera</taxon>
        <taxon>Hemiptera</taxon>
        <taxon>Sternorrhyncha</taxon>
        <taxon>Aphidomorpha</taxon>
        <taxon>Aphidoidea</taxon>
        <taxon>Aphididae</taxon>
        <taxon>Aphidini</taxon>
        <taxon>Aphis</taxon>
        <taxon>Aphis</taxon>
    </lineage>
</organism>
<dbReference type="InterPro" id="IPR036444">
    <property type="entry name" value="PLipase_A2_dom_sf"/>
</dbReference>
<proteinExistence type="predicted"/>
<name>A0A6G0YAL8_APHCR</name>
<dbReference type="GO" id="GO:0050482">
    <property type="term" value="P:arachidonate secretion"/>
    <property type="evidence" value="ECO:0007669"/>
    <property type="project" value="InterPro"/>
</dbReference>
<dbReference type="GO" id="GO:0004623">
    <property type="term" value="F:phospholipase A2 activity"/>
    <property type="evidence" value="ECO:0007669"/>
    <property type="project" value="InterPro"/>
</dbReference>
<dbReference type="GO" id="GO:0005198">
    <property type="term" value="F:structural molecule activity"/>
    <property type="evidence" value="ECO:0007669"/>
    <property type="project" value="InterPro"/>
</dbReference>
<dbReference type="InterPro" id="IPR013607">
    <property type="entry name" value="Phospholipase_A2-like"/>
</dbReference>
<dbReference type="Gene3D" id="1.20.90.10">
    <property type="entry name" value="Phospholipase A2 domain"/>
    <property type="match status" value="1"/>
</dbReference>
<gene>
    <name evidence="2" type="ORF">FWK35_00015322</name>
</gene>
<dbReference type="GO" id="GO:0006644">
    <property type="term" value="P:phospholipid metabolic process"/>
    <property type="evidence" value="ECO:0007669"/>
    <property type="project" value="InterPro"/>
</dbReference>
<evidence type="ECO:0000259" key="1">
    <source>
        <dbReference type="Pfam" id="PF08398"/>
    </source>
</evidence>
<sequence length="96" mass="10441">MLSRSKVKSNSGTGLLNTIINSLPVELHLLGYQYCGPGTHLKKRLALVQTGINGLDSACRNHNISYDKSNSLSERSAADSILEERAWNRVGAKDAD</sequence>
<evidence type="ECO:0000313" key="2">
    <source>
        <dbReference type="EMBL" id="KAF0752075.1"/>
    </source>
</evidence>
<accession>A0A6G0YAL8</accession>
<dbReference type="EMBL" id="VUJU01005171">
    <property type="protein sequence ID" value="KAF0752075.1"/>
    <property type="molecule type" value="Genomic_DNA"/>
</dbReference>
<keyword evidence="3" id="KW-1185">Reference proteome</keyword>
<dbReference type="AlphaFoldDB" id="A0A6G0YAL8"/>
<feature type="domain" description="Phospholipase A2-like" evidence="1">
    <location>
        <begin position="26"/>
        <end position="84"/>
    </location>
</feature>
<evidence type="ECO:0000313" key="3">
    <source>
        <dbReference type="Proteomes" id="UP000478052"/>
    </source>
</evidence>